<name>A0A4V3C2Q8_9SPHI</name>
<gene>
    <name evidence="3" type="ORF">CLV32_4488</name>
</gene>
<dbReference type="Pfam" id="PF13181">
    <property type="entry name" value="TPR_8"/>
    <property type="match status" value="2"/>
</dbReference>
<dbReference type="SUPFAM" id="SSF81901">
    <property type="entry name" value="HCP-like"/>
    <property type="match status" value="1"/>
</dbReference>
<evidence type="ECO:0000256" key="2">
    <source>
        <dbReference type="SAM" id="SignalP"/>
    </source>
</evidence>
<proteinExistence type="predicted"/>
<feature type="repeat" description="TPR" evidence="1">
    <location>
        <begin position="408"/>
        <end position="441"/>
    </location>
</feature>
<dbReference type="InterPro" id="IPR019734">
    <property type="entry name" value="TPR_rpt"/>
</dbReference>
<accession>A0A4V3C2Q8</accession>
<feature type="chain" id="PRO_5020252944" evidence="2">
    <location>
        <begin position="25"/>
        <end position="498"/>
    </location>
</feature>
<dbReference type="OrthoDB" id="1466726at2"/>
<feature type="signal peptide" evidence="2">
    <location>
        <begin position="1"/>
        <end position="24"/>
    </location>
</feature>
<dbReference type="InterPro" id="IPR011990">
    <property type="entry name" value="TPR-like_helical_dom_sf"/>
</dbReference>
<evidence type="ECO:0000256" key="1">
    <source>
        <dbReference type="PROSITE-ProRule" id="PRU00339"/>
    </source>
</evidence>
<keyword evidence="1" id="KW-0802">TPR repeat</keyword>
<sequence length="498" mass="56217">MLIKKYLFLLLFGVALSNPFTAQANFDFNANCFKAYQAVFELRLNTAKQLIAAEKRVHPDNSIVPLLENYVDYFYLITSDNKLEFDRLKDRYDDRLDRIEGDKDKGSPYYLYAQAEINLQWALLHGKYGEYFTSAKAVKRANSMLNSNAKKFPGFHLNMKGIGLINVFLGNMPDGVLKSALATFGISGNTQKGLAILDKLAENLPKSSFEPFYEEVVFYYAFTLTDIVHSPQAYAKTMKFTQRISDSSLLKSYLQSYVCLKNGHNEEAIAILASRPSSDVYADFPYLDYLTGLAKLNKLDLTAATYFNRFLQGYKGTNYIKSANLHLSWISILKGDIGSYMAFAAKVKNNGYAFIEKDRQAIADAAAGVSNTDLLKARLLFDGGYLNRALAVFAGKSAADYSGLKDRTEFYYRLGRIYDGLERDETALNYYQNAINSGKNTKFYFASNAALQMGKIYSRLKDKEKAKTYYAMAINMKDHEFKNSIANEAKQGLKNLSD</sequence>
<feature type="repeat" description="TPR" evidence="1">
    <location>
        <begin position="447"/>
        <end position="480"/>
    </location>
</feature>
<reference evidence="3 4" key="1">
    <citation type="submission" date="2019-03" db="EMBL/GenBank/DDBJ databases">
        <title>Genomic Encyclopedia of Archaeal and Bacterial Type Strains, Phase II (KMG-II): from individual species to whole genera.</title>
        <authorList>
            <person name="Goeker M."/>
        </authorList>
    </citation>
    <scope>NUCLEOTIDE SEQUENCE [LARGE SCALE GENOMIC DNA]</scope>
    <source>
        <strain evidence="3 4">DSM 19034</strain>
    </source>
</reference>
<dbReference type="EMBL" id="SNWM01000007">
    <property type="protein sequence ID" value="TDO19249.1"/>
    <property type="molecule type" value="Genomic_DNA"/>
</dbReference>
<evidence type="ECO:0000313" key="3">
    <source>
        <dbReference type="EMBL" id="TDO19249.1"/>
    </source>
</evidence>
<organism evidence="3 4">
    <name type="scientific">Pedobacter duraquae</name>
    <dbReference type="NCBI Taxonomy" id="425511"/>
    <lineage>
        <taxon>Bacteria</taxon>
        <taxon>Pseudomonadati</taxon>
        <taxon>Bacteroidota</taxon>
        <taxon>Sphingobacteriia</taxon>
        <taxon>Sphingobacteriales</taxon>
        <taxon>Sphingobacteriaceae</taxon>
        <taxon>Pedobacter</taxon>
    </lineage>
</organism>
<comment type="caution">
    <text evidence="3">The sequence shown here is derived from an EMBL/GenBank/DDBJ whole genome shotgun (WGS) entry which is preliminary data.</text>
</comment>
<keyword evidence="4" id="KW-1185">Reference proteome</keyword>
<dbReference type="SMART" id="SM00028">
    <property type="entry name" value="TPR"/>
    <property type="match status" value="2"/>
</dbReference>
<dbReference type="PROSITE" id="PS50005">
    <property type="entry name" value="TPR"/>
    <property type="match status" value="2"/>
</dbReference>
<keyword evidence="2" id="KW-0732">Signal</keyword>
<dbReference type="Proteomes" id="UP000295499">
    <property type="component" value="Unassembled WGS sequence"/>
</dbReference>
<protein>
    <submittedName>
        <fullName evidence="3">Tetratricopeptide repeat protein</fullName>
    </submittedName>
</protein>
<dbReference type="AlphaFoldDB" id="A0A4V3C2Q8"/>
<evidence type="ECO:0000313" key="4">
    <source>
        <dbReference type="Proteomes" id="UP000295499"/>
    </source>
</evidence>
<dbReference type="RefSeq" id="WP_133559088.1">
    <property type="nucleotide sequence ID" value="NZ_SNWM01000007.1"/>
</dbReference>
<dbReference type="Gene3D" id="1.25.40.10">
    <property type="entry name" value="Tetratricopeptide repeat domain"/>
    <property type="match status" value="1"/>
</dbReference>